<proteinExistence type="predicted"/>
<dbReference type="EMBL" id="QGKV02000832">
    <property type="protein sequence ID" value="KAF3542697.1"/>
    <property type="molecule type" value="Genomic_DNA"/>
</dbReference>
<gene>
    <name evidence="2" type="ORF">DY000_02000632</name>
</gene>
<feature type="region of interest" description="Disordered" evidence="1">
    <location>
        <begin position="1"/>
        <end position="29"/>
    </location>
</feature>
<evidence type="ECO:0000313" key="2">
    <source>
        <dbReference type="EMBL" id="KAF3542697.1"/>
    </source>
</evidence>
<organism evidence="2 3">
    <name type="scientific">Brassica cretica</name>
    <name type="common">Mustard</name>
    <dbReference type="NCBI Taxonomy" id="69181"/>
    <lineage>
        <taxon>Eukaryota</taxon>
        <taxon>Viridiplantae</taxon>
        <taxon>Streptophyta</taxon>
        <taxon>Embryophyta</taxon>
        <taxon>Tracheophyta</taxon>
        <taxon>Spermatophyta</taxon>
        <taxon>Magnoliopsida</taxon>
        <taxon>eudicotyledons</taxon>
        <taxon>Gunneridae</taxon>
        <taxon>Pentapetalae</taxon>
        <taxon>rosids</taxon>
        <taxon>malvids</taxon>
        <taxon>Brassicales</taxon>
        <taxon>Brassicaceae</taxon>
        <taxon>Brassiceae</taxon>
        <taxon>Brassica</taxon>
    </lineage>
</organism>
<comment type="caution">
    <text evidence="2">The sequence shown here is derived from an EMBL/GenBank/DDBJ whole genome shotgun (WGS) entry which is preliminary data.</text>
</comment>
<keyword evidence="3" id="KW-1185">Reference proteome</keyword>
<reference evidence="2 3" key="1">
    <citation type="journal article" date="2020" name="BMC Genomics">
        <title>Intraspecific diversification of the crop wild relative Brassica cretica Lam. using demographic model selection.</title>
        <authorList>
            <person name="Kioukis A."/>
            <person name="Michalopoulou V.A."/>
            <person name="Briers L."/>
            <person name="Pirintsos S."/>
            <person name="Studholme D.J."/>
            <person name="Pavlidis P."/>
            <person name="Sarris P.F."/>
        </authorList>
    </citation>
    <scope>NUCLEOTIDE SEQUENCE [LARGE SCALE GENOMIC DNA]</scope>
    <source>
        <strain evidence="3">cv. PFS-1207/04</strain>
    </source>
</reference>
<protein>
    <submittedName>
        <fullName evidence="2">Uncharacterized protein</fullName>
    </submittedName>
</protein>
<accession>A0ABQ7BTJ4</accession>
<feature type="compositionally biased region" description="Basic and acidic residues" evidence="1">
    <location>
        <begin position="1"/>
        <end position="10"/>
    </location>
</feature>
<evidence type="ECO:0000256" key="1">
    <source>
        <dbReference type="SAM" id="MobiDB-lite"/>
    </source>
</evidence>
<name>A0ABQ7BTJ4_BRACR</name>
<evidence type="ECO:0000313" key="3">
    <source>
        <dbReference type="Proteomes" id="UP000266723"/>
    </source>
</evidence>
<sequence length="55" mass="5999">MRGHEKEVAHDSNGGSEGLGQTKAGTNPTIYAKNLGDQLALVQTRFEAIKREEDE</sequence>
<dbReference type="Proteomes" id="UP000266723">
    <property type="component" value="Unassembled WGS sequence"/>
</dbReference>